<reference evidence="11 12" key="1">
    <citation type="journal article" date="2017" name="Infect. Genet. Evol.">
        <title>Comparative genome analysis of fish pathogen Flavobacterium columnare reveals extensive sequence diversity within the species.</title>
        <authorList>
            <person name="Kayansamruaj P."/>
            <person name="Dong H.T."/>
            <person name="Hirono I."/>
            <person name="Kondo H."/>
            <person name="Senapin S."/>
            <person name="Rodkhum C."/>
        </authorList>
    </citation>
    <scope>NUCLEOTIDE SEQUENCE [LARGE SCALE GENOMIC DNA]</scope>
    <source>
        <strain evidence="11 12">1215</strain>
    </source>
</reference>
<proteinExistence type="inferred from homology"/>
<keyword evidence="2 8" id="KW-0813">Transport</keyword>
<dbReference type="PANTHER" id="PTHR30069:SF29">
    <property type="entry name" value="HEMOGLOBIN AND HEMOGLOBIN-HAPTOGLOBIN-BINDING PROTEIN 1-RELATED"/>
    <property type="match status" value="1"/>
</dbReference>
<evidence type="ECO:0000256" key="7">
    <source>
        <dbReference type="ARBA" id="ARBA00023237"/>
    </source>
</evidence>
<feature type="domain" description="TonB-dependent receptor plug" evidence="10">
    <location>
        <begin position="43"/>
        <end position="151"/>
    </location>
</feature>
<evidence type="ECO:0000259" key="10">
    <source>
        <dbReference type="Pfam" id="PF07715"/>
    </source>
</evidence>
<keyword evidence="7 8" id="KW-0998">Cell outer membrane</keyword>
<gene>
    <name evidence="11" type="ORF">BWK59_04810</name>
</gene>
<evidence type="ECO:0000313" key="12">
    <source>
        <dbReference type="Proteomes" id="UP000197768"/>
    </source>
</evidence>
<dbReference type="PANTHER" id="PTHR30069">
    <property type="entry name" value="TONB-DEPENDENT OUTER MEMBRANE RECEPTOR"/>
    <property type="match status" value="1"/>
</dbReference>
<dbReference type="Pfam" id="PF07715">
    <property type="entry name" value="Plug"/>
    <property type="match status" value="1"/>
</dbReference>
<comment type="similarity">
    <text evidence="8">Belongs to the TonB-dependent receptor family.</text>
</comment>
<dbReference type="Proteomes" id="UP000197768">
    <property type="component" value="Unassembled WGS sequence"/>
</dbReference>
<evidence type="ECO:0000313" key="11">
    <source>
        <dbReference type="EMBL" id="OWP84548.1"/>
    </source>
</evidence>
<evidence type="ECO:0000256" key="3">
    <source>
        <dbReference type="ARBA" id="ARBA00022452"/>
    </source>
</evidence>
<dbReference type="GO" id="GO:0009279">
    <property type="term" value="C:cell outer membrane"/>
    <property type="evidence" value="ECO:0007669"/>
    <property type="project" value="UniProtKB-SubCell"/>
</dbReference>
<feature type="signal peptide" evidence="9">
    <location>
        <begin position="1"/>
        <end position="21"/>
    </location>
</feature>
<dbReference type="SUPFAM" id="SSF56935">
    <property type="entry name" value="Porins"/>
    <property type="match status" value="1"/>
</dbReference>
<keyword evidence="3 8" id="KW-1134">Transmembrane beta strand</keyword>
<dbReference type="RefSeq" id="WP_088391567.1">
    <property type="nucleotide sequence ID" value="NZ_MTCZ01000029.1"/>
</dbReference>
<evidence type="ECO:0000256" key="9">
    <source>
        <dbReference type="SAM" id="SignalP"/>
    </source>
</evidence>
<dbReference type="Gene3D" id="2.40.170.20">
    <property type="entry name" value="TonB-dependent receptor, beta-barrel domain"/>
    <property type="match status" value="1"/>
</dbReference>
<accession>A0A246GK35</accession>
<evidence type="ECO:0000256" key="6">
    <source>
        <dbReference type="ARBA" id="ARBA00023136"/>
    </source>
</evidence>
<evidence type="ECO:0000256" key="5">
    <source>
        <dbReference type="ARBA" id="ARBA00022729"/>
    </source>
</evidence>
<dbReference type="EMBL" id="MTCZ01000029">
    <property type="protein sequence ID" value="OWP84548.1"/>
    <property type="molecule type" value="Genomic_DNA"/>
</dbReference>
<comment type="subcellular location">
    <subcellularLocation>
        <location evidence="1 8">Cell outer membrane</location>
        <topology evidence="1 8">Multi-pass membrane protein</topology>
    </subcellularLocation>
</comment>
<dbReference type="InterPro" id="IPR036942">
    <property type="entry name" value="Beta-barrel_TonB_sf"/>
</dbReference>
<sequence>MKKNILLASVLTCMYGGTAFAQKQESKKIEEIVVSETKFQQNKIKTGRTIEKITSKDLEQRKGQSVATILSQLAGFEVVGNQSGVGKNLELFVRGGTTKQVLILIDGNPVVDASSISTTYDLRLLPVEQVESIEVLKGASSVLYGANAATAVINITLKKATDKGVVGTAYFNVGTQNLATTKKYKPEEYNQGFSLNGTKGKMSFLTALNSTEITGISEAKGDNFEKDKFSRVNLNQQLGVVINKEIKLNFFANYDRLRFAYDTGAFVDNEVNTLIGEQFRGGFSPSMKYEKGELKINSSFGFYEQKRLSGVSLNNYTESFSKSRNINVDVFNKYNIGNSLAFITGVQFQYFDMLQATPYVNIYNQDAKYTMLDPYITAVLNTKFGLNVNAGARYLKHSVYKDYIILNINPSFNFEKINLKLYGSIGGAVVAPTLYQVYSEYGNKDLSPQENATIETGFEKSFLNQKLKISAVGFYREENNSIGFKKKASNVGWQYKNIEGINKSKGIESNIMIKPIEKVSLTGNYTFVENDEAIAKSVAKHRVNAGVSVEFTKSITWDAQFQFVDFRNVSYYNSFTFKATDTSVAAYKLFHTNLKVKLSNHLNVFGSVQNLLNEEFIETMGYNTRGRNFKIGMNFQF</sequence>
<dbReference type="GO" id="GO:0015344">
    <property type="term" value="F:siderophore uptake transmembrane transporter activity"/>
    <property type="evidence" value="ECO:0007669"/>
    <property type="project" value="TreeGrafter"/>
</dbReference>
<comment type="caution">
    <text evidence="11">The sequence shown here is derived from an EMBL/GenBank/DDBJ whole genome shotgun (WGS) entry which is preliminary data.</text>
</comment>
<evidence type="ECO:0000256" key="8">
    <source>
        <dbReference type="PROSITE-ProRule" id="PRU01360"/>
    </source>
</evidence>
<organism evidence="11 12">
    <name type="scientific">Flavobacterium davisii</name>
    <dbReference type="NCBI Taxonomy" id="2906077"/>
    <lineage>
        <taxon>Bacteria</taxon>
        <taxon>Pseudomonadati</taxon>
        <taxon>Bacteroidota</taxon>
        <taxon>Flavobacteriia</taxon>
        <taxon>Flavobacteriales</taxon>
        <taxon>Flavobacteriaceae</taxon>
        <taxon>Flavobacterium</taxon>
    </lineage>
</organism>
<evidence type="ECO:0000256" key="4">
    <source>
        <dbReference type="ARBA" id="ARBA00022692"/>
    </source>
</evidence>
<name>A0A246GK35_9FLAO</name>
<dbReference type="InterPro" id="IPR037066">
    <property type="entry name" value="Plug_dom_sf"/>
</dbReference>
<dbReference type="Gene3D" id="2.170.130.10">
    <property type="entry name" value="TonB-dependent receptor, plug domain"/>
    <property type="match status" value="1"/>
</dbReference>
<evidence type="ECO:0000256" key="1">
    <source>
        <dbReference type="ARBA" id="ARBA00004571"/>
    </source>
</evidence>
<dbReference type="InterPro" id="IPR012910">
    <property type="entry name" value="Plug_dom"/>
</dbReference>
<dbReference type="GO" id="GO:0044718">
    <property type="term" value="P:siderophore transmembrane transport"/>
    <property type="evidence" value="ECO:0007669"/>
    <property type="project" value="TreeGrafter"/>
</dbReference>
<dbReference type="InterPro" id="IPR039426">
    <property type="entry name" value="TonB-dep_rcpt-like"/>
</dbReference>
<keyword evidence="4 8" id="KW-0812">Transmembrane</keyword>
<dbReference type="AlphaFoldDB" id="A0A246GK35"/>
<evidence type="ECO:0000256" key="2">
    <source>
        <dbReference type="ARBA" id="ARBA00022448"/>
    </source>
</evidence>
<keyword evidence="6 8" id="KW-0472">Membrane</keyword>
<protein>
    <recommendedName>
        <fullName evidence="10">TonB-dependent receptor plug domain-containing protein</fullName>
    </recommendedName>
</protein>
<dbReference type="PROSITE" id="PS52016">
    <property type="entry name" value="TONB_DEPENDENT_REC_3"/>
    <property type="match status" value="1"/>
</dbReference>
<keyword evidence="5 9" id="KW-0732">Signal</keyword>
<feature type="chain" id="PRO_5012376863" description="TonB-dependent receptor plug domain-containing protein" evidence="9">
    <location>
        <begin position="22"/>
        <end position="637"/>
    </location>
</feature>